<dbReference type="PATRIC" id="fig|1618207.4.peg.2042"/>
<feature type="transmembrane region" description="Helical" evidence="1">
    <location>
        <begin position="235"/>
        <end position="253"/>
    </location>
</feature>
<keyword evidence="1" id="KW-0472">Membrane</keyword>
<feature type="transmembrane region" description="Helical" evidence="1">
    <location>
        <begin position="358"/>
        <end position="379"/>
    </location>
</feature>
<protein>
    <submittedName>
        <fullName evidence="2">Uncharacterized protein</fullName>
    </submittedName>
</protein>
<evidence type="ECO:0000313" key="2">
    <source>
        <dbReference type="EMBL" id="AJT41773.1"/>
    </source>
</evidence>
<dbReference type="STRING" id="1618207.UM93_10050"/>
<organism evidence="2 3">
    <name type="scientific">Psychromicrobium lacuslunae</name>
    <dbReference type="NCBI Taxonomy" id="1618207"/>
    <lineage>
        <taxon>Bacteria</taxon>
        <taxon>Bacillati</taxon>
        <taxon>Actinomycetota</taxon>
        <taxon>Actinomycetes</taxon>
        <taxon>Micrococcales</taxon>
        <taxon>Micrococcaceae</taxon>
        <taxon>Psychromicrobium</taxon>
    </lineage>
</organism>
<keyword evidence="3" id="KW-1185">Reference proteome</keyword>
<feature type="transmembrane region" description="Helical" evidence="1">
    <location>
        <begin position="6"/>
        <end position="27"/>
    </location>
</feature>
<keyword evidence="1" id="KW-0812">Transmembrane</keyword>
<feature type="transmembrane region" description="Helical" evidence="1">
    <location>
        <begin position="510"/>
        <end position="530"/>
    </location>
</feature>
<feature type="transmembrane region" description="Helical" evidence="1">
    <location>
        <begin position="411"/>
        <end position="432"/>
    </location>
</feature>
<feature type="transmembrane region" description="Helical" evidence="1">
    <location>
        <begin position="485"/>
        <end position="504"/>
    </location>
</feature>
<feature type="transmembrane region" description="Helical" evidence="1">
    <location>
        <begin position="92"/>
        <end position="113"/>
    </location>
</feature>
<dbReference type="HOGENOM" id="CLU_521430_0_0_11"/>
<evidence type="ECO:0000256" key="1">
    <source>
        <dbReference type="SAM" id="Phobius"/>
    </source>
</evidence>
<dbReference type="KEGG" id="ari:UM93_10050"/>
<evidence type="ECO:0000313" key="3">
    <source>
        <dbReference type="Proteomes" id="UP000061839"/>
    </source>
</evidence>
<keyword evidence="1" id="KW-1133">Transmembrane helix</keyword>
<dbReference type="EMBL" id="CP011005">
    <property type="protein sequence ID" value="AJT41773.1"/>
    <property type="molecule type" value="Genomic_DNA"/>
</dbReference>
<name>A0A0D4BZM0_9MICC</name>
<feature type="transmembrane region" description="Helical" evidence="1">
    <location>
        <begin position="39"/>
        <end position="58"/>
    </location>
</feature>
<feature type="transmembrane region" description="Helical" evidence="1">
    <location>
        <begin position="134"/>
        <end position="157"/>
    </location>
</feature>
<feature type="transmembrane region" description="Helical" evidence="1">
    <location>
        <begin position="331"/>
        <end position="352"/>
    </location>
</feature>
<gene>
    <name evidence="2" type="ORF">UM93_10050</name>
</gene>
<dbReference type="RefSeq" id="WP_045075366.1">
    <property type="nucleotide sequence ID" value="NZ_CP011005.1"/>
</dbReference>
<dbReference type="OrthoDB" id="4907470at2"/>
<feature type="transmembrane region" description="Helical" evidence="1">
    <location>
        <begin position="194"/>
        <end position="214"/>
    </location>
</feature>
<accession>A0A0D4BZM0</accession>
<feature type="transmembrane region" description="Helical" evidence="1">
    <location>
        <begin position="438"/>
        <end position="461"/>
    </location>
</feature>
<dbReference type="Proteomes" id="UP000061839">
    <property type="component" value="Chromosome"/>
</dbReference>
<sequence length="553" mass="60253">MPFLPPWPLLFGGLLALLIFSLIRWFFWRPSAENSVAQARSHAFWTALVALYVSWLNANPTPGRLDPIAGYFDEAGNWQQQGPVSDGWQSGFWLLLSPIVGFLGIYFLGQLSFPKPRETLRSAQVSRRRVLDFLPKRLAIFTLTVIGLCAFLVGGIANQKGFPPSQQPNDHFPEARTSFNTLPGRIDGLTMASMLWIALGILTIGVLIVLWVIARRRSLENLSENNNAILRTISMNRLLRIAVLSAISVLSVGRNYAWIQPASAAQGWSEPTLWGVSFNAVFPFTLLATVLVVFWRPPRLGDPDDLAAQSWLAQLSTQQRADRFALSYSNAVRYLLALLLVVLGGCALGIAFNNTRSSIPVLGSLLLLGLGIVCQLVLITGELLIQTKFGSELSPASTPPTLSLSQLVPRWLVISALGALLLFLIALSYAIGSNNYLSWWWVGLGTLALLMLSSLTVLLTIHRKPFALTSPEVDVLHRRVTGFRALRLLCASLLALSGHLVLLVNGFGDAAVSLSTLGFLLIAGAVGFAVTPGPNRKTAAVFPTAQTTVDRIP</sequence>
<proteinExistence type="predicted"/>
<dbReference type="AlphaFoldDB" id="A0A0D4BZM0"/>
<feature type="transmembrane region" description="Helical" evidence="1">
    <location>
        <begin position="273"/>
        <end position="295"/>
    </location>
</feature>
<reference evidence="2 3" key="1">
    <citation type="journal article" date="2015" name="Genome Announc.">
        <title>Complete Genome Sequencing of Protease-Producing Novel Arthrobacter sp. Strain IHBB 11108 Using PacBio Single-Molecule Real-Time Sequencing Technology.</title>
        <authorList>
            <person name="Kiran S."/>
            <person name="Swarnkar M.K."/>
            <person name="Pal M."/>
            <person name="Thakur R."/>
            <person name="Tewari R."/>
            <person name="Singh A.K."/>
            <person name="Gulati A."/>
        </authorList>
    </citation>
    <scope>NUCLEOTIDE SEQUENCE [LARGE SCALE GENOMIC DNA]</scope>
    <source>
        <strain evidence="2 3">IHBB 11108</strain>
    </source>
</reference>